<evidence type="ECO:0000313" key="1">
    <source>
        <dbReference type="EMBL" id="VEL32077.1"/>
    </source>
</evidence>
<comment type="caution">
    <text evidence="1">The sequence shown here is derived from an EMBL/GenBank/DDBJ whole genome shotgun (WGS) entry which is preliminary data.</text>
</comment>
<feature type="non-terminal residue" evidence="1">
    <location>
        <position position="1"/>
    </location>
</feature>
<proteinExistence type="predicted"/>
<dbReference type="AlphaFoldDB" id="A0A448XA79"/>
<gene>
    <name evidence="1" type="ORF">PXEA_LOCUS25517</name>
</gene>
<keyword evidence="2" id="KW-1185">Reference proteome</keyword>
<evidence type="ECO:0000313" key="2">
    <source>
        <dbReference type="Proteomes" id="UP000784294"/>
    </source>
</evidence>
<organism evidence="1 2">
    <name type="scientific">Protopolystoma xenopodis</name>
    <dbReference type="NCBI Taxonomy" id="117903"/>
    <lineage>
        <taxon>Eukaryota</taxon>
        <taxon>Metazoa</taxon>
        <taxon>Spiralia</taxon>
        <taxon>Lophotrochozoa</taxon>
        <taxon>Platyhelminthes</taxon>
        <taxon>Monogenea</taxon>
        <taxon>Polyopisthocotylea</taxon>
        <taxon>Polystomatidea</taxon>
        <taxon>Polystomatidae</taxon>
        <taxon>Protopolystoma</taxon>
    </lineage>
</organism>
<accession>A0A448XA79</accession>
<dbReference type="EMBL" id="CAAALY010129984">
    <property type="protein sequence ID" value="VEL32077.1"/>
    <property type="molecule type" value="Genomic_DNA"/>
</dbReference>
<dbReference type="Proteomes" id="UP000784294">
    <property type="component" value="Unassembled WGS sequence"/>
</dbReference>
<protein>
    <submittedName>
        <fullName evidence="1">Uncharacterized protein</fullName>
    </submittedName>
</protein>
<sequence>LRNKTFTKLTCVDRFAIQIHGIPWTQIGYLRRFPFFSSKQRNTVIVQLPVNYTDSENGQQVVGGGDILVLCKGSQEAVSRLCRSDSVPANTDRILQKLTVQVGSPRLYL</sequence>
<name>A0A448XA79_9PLAT</name>
<dbReference type="OrthoDB" id="48943at2759"/>
<reference evidence="1" key="1">
    <citation type="submission" date="2018-11" db="EMBL/GenBank/DDBJ databases">
        <authorList>
            <consortium name="Pathogen Informatics"/>
        </authorList>
    </citation>
    <scope>NUCLEOTIDE SEQUENCE</scope>
</reference>